<dbReference type="Proteomes" id="UP001607303">
    <property type="component" value="Unassembled WGS sequence"/>
</dbReference>
<keyword evidence="2" id="KW-1185">Reference proteome</keyword>
<accession>A0ABD2C089</accession>
<comment type="caution">
    <text evidence="1">The sequence shown here is derived from an EMBL/GenBank/DDBJ whole genome shotgun (WGS) entry which is preliminary data.</text>
</comment>
<gene>
    <name evidence="1" type="ORF">V1477_011802</name>
</gene>
<name>A0ABD2C089_VESMC</name>
<reference evidence="1 2" key="1">
    <citation type="journal article" date="2024" name="Ann. Entomol. Soc. Am.">
        <title>Genomic analyses of the southern and eastern yellowjacket wasps (Hymenoptera: Vespidae) reveal evolutionary signatures of social life.</title>
        <authorList>
            <person name="Catto M.A."/>
            <person name="Caine P.B."/>
            <person name="Orr S.E."/>
            <person name="Hunt B.G."/>
            <person name="Goodisman M.A.D."/>
        </authorList>
    </citation>
    <scope>NUCLEOTIDE SEQUENCE [LARGE SCALE GENOMIC DNA]</scope>
    <source>
        <strain evidence="1">232</strain>
        <tissue evidence="1">Head and thorax</tissue>
    </source>
</reference>
<protein>
    <submittedName>
        <fullName evidence="1">Uncharacterized protein</fullName>
    </submittedName>
</protein>
<dbReference type="EMBL" id="JAYRBN010000063">
    <property type="protein sequence ID" value="KAL2738443.1"/>
    <property type="molecule type" value="Genomic_DNA"/>
</dbReference>
<sequence>MRIAKVMSIGEQLMNLGFPVAHYSDNVYKTWFLSTVTLCLFIPLPRGVFSPVNRNDDGLQMIFESTDESRDFLTRYKIDYPPRDAKKLAKYEPKPFYPTSLNILNGPYKRHLNTTLVNDTLPLEERTEDPRNYINKLGTHMERVVLPDDWFIPETIQKQSFRDPWKMIGRELLRVKVRGKPEDNLDPNPKEREILRVRTGKTEYEDAIGKTGDFVMKEKPYGLPLPIEPVAIFPAKDDPDKKSECSIILASENIGLPSNTKN</sequence>
<dbReference type="AlphaFoldDB" id="A0ABD2C089"/>
<evidence type="ECO:0000313" key="2">
    <source>
        <dbReference type="Proteomes" id="UP001607303"/>
    </source>
</evidence>
<organism evidence="1 2">
    <name type="scientific">Vespula maculifrons</name>
    <name type="common">Eastern yellow jacket</name>
    <name type="synonym">Wasp</name>
    <dbReference type="NCBI Taxonomy" id="7453"/>
    <lineage>
        <taxon>Eukaryota</taxon>
        <taxon>Metazoa</taxon>
        <taxon>Ecdysozoa</taxon>
        <taxon>Arthropoda</taxon>
        <taxon>Hexapoda</taxon>
        <taxon>Insecta</taxon>
        <taxon>Pterygota</taxon>
        <taxon>Neoptera</taxon>
        <taxon>Endopterygota</taxon>
        <taxon>Hymenoptera</taxon>
        <taxon>Apocrita</taxon>
        <taxon>Aculeata</taxon>
        <taxon>Vespoidea</taxon>
        <taxon>Vespidae</taxon>
        <taxon>Vespinae</taxon>
        <taxon>Vespula</taxon>
    </lineage>
</organism>
<evidence type="ECO:0000313" key="1">
    <source>
        <dbReference type="EMBL" id="KAL2738443.1"/>
    </source>
</evidence>
<proteinExistence type="predicted"/>